<dbReference type="AlphaFoldDB" id="A0A388KIZ0"/>
<dbReference type="EMBL" id="BFEA01000124">
    <property type="protein sequence ID" value="GBG70020.1"/>
    <property type="molecule type" value="Genomic_DNA"/>
</dbReference>
<comment type="caution">
    <text evidence="2">The sequence shown here is derived from an EMBL/GenBank/DDBJ whole genome shotgun (WGS) entry which is preliminary data.</text>
</comment>
<protein>
    <submittedName>
        <fullName evidence="2">Uncharacterized protein</fullName>
    </submittedName>
</protein>
<feature type="region of interest" description="Disordered" evidence="1">
    <location>
        <begin position="119"/>
        <end position="241"/>
    </location>
</feature>
<evidence type="ECO:0000313" key="3">
    <source>
        <dbReference type="Proteomes" id="UP000265515"/>
    </source>
</evidence>
<feature type="compositionally biased region" description="Polar residues" evidence="1">
    <location>
        <begin position="128"/>
        <end position="157"/>
    </location>
</feature>
<name>A0A388KIZ0_CHABU</name>
<reference evidence="2 3" key="1">
    <citation type="journal article" date="2018" name="Cell">
        <title>The Chara Genome: Secondary Complexity and Implications for Plant Terrestrialization.</title>
        <authorList>
            <person name="Nishiyama T."/>
            <person name="Sakayama H."/>
            <person name="Vries J.D."/>
            <person name="Buschmann H."/>
            <person name="Saint-Marcoux D."/>
            <person name="Ullrich K.K."/>
            <person name="Haas F.B."/>
            <person name="Vanderstraeten L."/>
            <person name="Becker D."/>
            <person name="Lang D."/>
            <person name="Vosolsobe S."/>
            <person name="Rombauts S."/>
            <person name="Wilhelmsson P.K.I."/>
            <person name="Janitza P."/>
            <person name="Kern R."/>
            <person name="Heyl A."/>
            <person name="Rumpler F."/>
            <person name="Villalobos L.I.A.C."/>
            <person name="Clay J.M."/>
            <person name="Skokan R."/>
            <person name="Toyoda A."/>
            <person name="Suzuki Y."/>
            <person name="Kagoshima H."/>
            <person name="Schijlen E."/>
            <person name="Tajeshwar N."/>
            <person name="Catarino B."/>
            <person name="Hetherington A.J."/>
            <person name="Saltykova A."/>
            <person name="Bonnot C."/>
            <person name="Breuninger H."/>
            <person name="Symeonidi A."/>
            <person name="Radhakrishnan G.V."/>
            <person name="Van Nieuwerburgh F."/>
            <person name="Deforce D."/>
            <person name="Chang C."/>
            <person name="Karol K.G."/>
            <person name="Hedrich R."/>
            <person name="Ulvskov P."/>
            <person name="Glockner G."/>
            <person name="Delwiche C.F."/>
            <person name="Petrasek J."/>
            <person name="Van de Peer Y."/>
            <person name="Friml J."/>
            <person name="Beilby M."/>
            <person name="Dolan L."/>
            <person name="Kohara Y."/>
            <person name="Sugano S."/>
            <person name="Fujiyama A."/>
            <person name="Delaux P.-M."/>
            <person name="Quint M."/>
            <person name="TheiBen G."/>
            <person name="Hagemann M."/>
            <person name="Harholt J."/>
            <person name="Dunand C."/>
            <person name="Zachgo S."/>
            <person name="Langdale J."/>
            <person name="Maumus F."/>
            <person name="Straeten D.V.D."/>
            <person name="Gould S.B."/>
            <person name="Rensing S.A."/>
        </authorList>
    </citation>
    <scope>NUCLEOTIDE SEQUENCE [LARGE SCALE GENOMIC DNA]</scope>
    <source>
        <strain evidence="2 3">S276</strain>
    </source>
</reference>
<evidence type="ECO:0000313" key="2">
    <source>
        <dbReference type="EMBL" id="GBG70020.1"/>
    </source>
</evidence>
<keyword evidence="3" id="KW-1185">Reference proteome</keyword>
<evidence type="ECO:0000256" key="1">
    <source>
        <dbReference type="SAM" id="MobiDB-lite"/>
    </source>
</evidence>
<organism evidence="2 3">
    <name type="scientific">Chara braunii</name>
    <name type="common">Braun's stonewort</name>
    <dbReference type="NCBI Taxonomy" id="69332"/>
    <lineage>
        <taxon>Eukaryota</taxon>
        <taxon>Viridiplantae</taxon>
        <taxon>Streptophyta</taxon>
        <taxon>Charophyceae</taxon>
        <taxon>Charales</taxon>
        <taxon>Characeae</taxon>
        <taxon>Chara</taxon>
    </lineage>
</organism>
<proteinExistence type="predicted"/>
<dbReference type="Gramene" id="GBG70020">
    <property type="protein sequence ID" value="GBG70020"/>
    <property type="gene ID" value="CBR_g4847"/>
</dbReference>
<accession>A0A388KIZ0</accession>
<gene>
    <name evidence="2" type="ORF">CBR_g4847</name>
</gene>
<sequence>MYKMVFKLWMTKAEFRELRRQEDESVFWVIALQIPLDVMPFIYAQIEKAIGKIVSAHPTDADPLRPALVNAKFDLVPESRANMKDVLWIETSNGDTLEVRLASSGTPKCKNCRQFFHTEEECRRGPKSRNQGTTARATTSLSQAQGLQHQPTASSRSAALPQGSYRGPMGPRPLTQMPLPGGLQGGAMRSNPTFSPGPGGAGQSGLMGVPTSGSLQHLGGGGGSAPPFVTPGSKTTRDRRLAAAARPQGTEMPQYLLPLLCTAVRNALWVISWQKGPGPLNLFAQAVSDLPSLGTIEECIRTLYLGAVPARVISDIPMPRVLFGLTDGKVKFYIPIIDARLTEEKVSELEALDLRLIPMTLFADCKKQELSRLVISLLMITADAIAELKIRSTEKFSRIK</sequence>
<dbReference type="Proteomes" id="UP000265515">
    <property type="component" value="Unassembled WGS sequence"/>
</dbReference>